<dbReference type="InterPro" id="IPR022669">
    <property type="entry name" value="Ribosomal_uL2_C"/>
</dbReference>
<dbReference type="PATRIC" id="fig|1423782.4.peg.1672"/>
<dbReference type="InterPro" id="IPR008991">
    <property type="entry name" value="Translation_prot_SH3-like_sf"/>
</dbReference>
<name>A0A0R1XG28_9LACO</name>
<dbReference type="STRING" id="1423782.FD32_GL001607"/>
<dbReference type="FunFam" id="4.10.950.10:FF:000001">
    <property type="entry name" value="50S ribosomal protein L2"/>
    <property type="match status" value="1"/>
</dbReference>
<dbReference type="PANTHER" id="PTHR13691:SF5">
    <property type="entry name" value="LARGE RIBOSOMAL SUBUNIT PROTEIN UL2M"/>
    <property type="match status" value="1"/>
</dbReference>
<dbReference type="InterPro" id="IPR014726">
    <property type="entry name" value="Ribosomal_uL2_dom3"/>
</dbReference>
<reference evidence="11 12" key="1">
    <citation type="journal article" date="2015" name="Genome Announc.">
        <title>Expanding the biotechnology potential of lactobacilli through comparative genomics of 213 strains and associated genera.</title>
        <authorList>
            <person name="Sun Z."/>
            <person name="Harris H.M."/>
            <person name="McCann A."/>
            <person name="Guo C."/>
            <person name="Argimon S."/>
            <person name="Zhang W."/>
            <person name="Yang X."/>
            <person name="Jeffery I.B."/>
            <person name="Cooney J.C."/>
            <person name="Kagawa T.F."/>
            <person name="Liu W."/>
            <person name="Song Y."/>
            <person name="Salvetti E."/>
            <person name="Wrobel A."/>
            <person name="Rasinkangas P."/>
            <person name="Parkhill J."/>
            <person name="Rea M.C."/>
            <person name="O'Sullivan O."/>
            <person name="Ritari J."/>
            <person name="Douillard F.P."/>
            <person name="Paul Ross R."/>
            <person name="Yang R."/>
            <person name="Briner A.E."/>
            <person name="Felis G.E."/>
            <person name="de Vos W.M."/>
            <person name="Barrangou R."/>
            <person name="Klaenhammer T.R."/>
            <person name="Caufield P.W."/>
            <person name="Cui Y."/>
            <person name="Zhang H."/>
            <person name="O'Toole P.W."/>
        </authorList>
    </citation>
    <scope>NUCLEOTIDE SEQUENCE [LARGE SCALE GENOMIC DNA]</scope>
    <source>
        <strain evidence="11 12">DSM 6035</strain>
    </source>
</reference>
<evidence type="ECO:0000256" key="8">
    <source>
        <dbReference type="SAM" id="MobiDB-lite"/>
    </source>
</evidence>
<keyword evidence="2 7" id="KW-0699">rRNA-binding</keyword>
<evidence type="ECO:0000259" key="10">
    <source>
        <dbReference type="SMART" id="SM01383"/>
    </source>
</evidence>
<dbReference type="GO" id="GO:0003735">
    <property type="term" value="F:structural constituent of ribosome"/>
    <property type="evidence" value="ECO:0007669"/>
    <property type="project" value="InterPro"/>
</dbReference>
<dbReference type="FunFam" id="2.30.30.30:FF:000001">
    <property type="entry name" value="50S ribosomal protein L2"/>
    <property type="match status" value="1"/>
</dbReference>
<evidence type="ECO:0000256" key="6">
    <source>
        <dbReference type="ARBA" id="ARBA00035242"/>
    </source>
</evidence>
<dbReference type="InterPro" id="IPR022666">
    <property type="entry name" value="Ribosomal_uL2_RNA-bd_dom"/>
</dbReference>
<comment type="subunit">
    <text evidence="7">Part of the 50S ribosomal subunit. Forms a bridge to the 30S subunit in the 70S ribosome.</text>
</comment>
<keyword evidence="3 7" id="KW-0694">RNA-binding</keyword>
<dbReference type="SMART" id="SM01382">
    <property type="entry name" value="Ribosomal_L2_C"/>
    <property type="match status" value="1"/>
</dbReference>
<sequence length="281" mass="30479">MGIRKYKPTTNGRRNMNGYDFADITKNTPEKSLLAPLKHTAGRNSYGHITVRHRGGGVKRQYRIIDFKRIKDDVPATVKAIEYDPNRTANIALLGYADGTKSYIIAPKGLKVGMTVQSGPDADIKVGNALPLKNIPVGTIIHNIELKPGKGGQLARSAGASAQLLGKDEKYVLVRLSSGEVRMVLATCRATIGTVGNDEHALLIKGKAGRTRYAGQRPHVRGSVMNPNDHPHGGGEGKQPVGLPSPLSPWGKKTVGKKTRSHRARSNKFIVRGRKRGPHTR</sequence>
<dbReference type="PIRSF" id="PIRSF002158">
    <property type="entry name" value="Ribosomal_L2"/>
    <property type="match status" value="1"/>
</dbReference>
<dbReference type="InterPro" id="IPR002171">
    <property type="entry name" value="Ribosomal_uL2"/>
</dbReference>
<dbReference type="EMBL" id="AZGM01000032">
    <property type="protein sequence ID" value="KRM28926.1"/>
    <property type="molecule type" value="Genomic_DNA"/>
</dbReference>
<dbReference type="InterPro" id="IPR022671">
    <property type="entry name" value="Ribosomal_uL2_CS"/>
</dbReference>
<dbReference type="SUPFAM" id="SSF50104">
    <property type="entry name" value="Translation proteins SH3-like domain"/>
    <property type="match status" value="1"/>
</dbReference>
<protein>
    <recommendedName>
        <fullName evidence="6 7">Large ribosomal subunit protein uL2</fullName>
    </recommendedName>
</protein>
<evidence type="ECO:0000259" key="9">
    <source>
        <dbReference type="SMART" id="SM01382"/>
    </source>
</evidence>
<comment type="similarity">
    <text evidence="1 7">Belongs to the universal ribosomal protein uL2 family.</text>
</comment>
<dbReference type="GO" id="GO:0019843">
    <property type="term" value="F:rRNA binding"/>
    <property type="evidence" value="ECO:0007669"/>
    <property type="project" value="UniProtKB-UniRule"/>
</dbReference>
<dbReference type="GO" id="GO:0016740">
    <property type="term" value="F:transferase activity"/>
    <property type="evidence" value="ECO:0007669"/>
    <property type="project" value="InterPro"/>
</dbReference>
<dbReference type="Pfam" id="PF00181">
    <property type="entry name" value="Ribosomal_L2_N"/>
    <property type="match status" value="1"/>
</dbReference>
<evidence type="ECO:0000256" key="5">
    <source>
        <dbReference type="ARBA" id="ARBA00023274"/>
    </source>
</evidence>
<evidence type="ECO:0000256" key="1">
    <source>
        <dbReference type="ARBA" id="ARBA00005636"/>
    </source>
</evidence>
<evidence type="ECO:0000256" key="7">
    <source>
        <dbReference type="HAMAP-Rule" id="MF_01320"/>
    </source>
</evidence>
<accession>A0A0R1XG28</accession>
<feature type="region of interest" description="Disordered" evidence="8">
    <location>
        <begin position="210"/>
        <end position="281"/>
    </location>
</feature>
<dbReference type="GO" id="GO:0015934">
    <property type="term" value="C:large ribosomal subunit"/>
    <property type="evidence" value="ECO:0007669"/>
    <property type="project" value="InterPro"/>
</dbReference>
<dbReference type="Pfam" id="PF03947">
    <property type="entry name" value="Ribosomal_L2_C"/>
    <property type="match status" value="1"/>
</dbReference>
<dbReference type="Gene3D" id="4.10.950.10">
    <property type="entry name" value="Ribosomal protein L2, domain 3"/>
    <property type="match status" value="1"/>
</dbReference>
<dbReference type="Proteomes" id="UP000051412">
    <property type="component" value="Unassembled WGS sequence"/>
</dbReference>
<gene>
    <name evidence="7" type="primary">rplB</name>
    <name evidence="11" type="ORF">FD32_GL001607</name>
</gene>
<evidence type="ECO:0000313" key="12">
    <source>
        <dbReference type="Proteomes" id="UP000051412"/>
    </source>
</evidence>
<evidence type="ECO:0000256" key="3">
    <source>
        <dbReference type="ARBA" id="ARBA00022884"/>
    </source>
</evidence>
<evidence type="ECO:0000256" key="4">
    <source>
        <dbReference type="ARBA" id="ARBA00022980"/>
    </source>
</evidence>
<keyword evidence="5 7" id="KW-0687">Ribonucleoprotein</keyword>
<dbReference type="FunFam" id="2.40.50.140:FF:000003">
    <property type="entry name" value="50S ribosomal protein L2"/>
    <property type="match status" value="1"/>
</dbReference>
<feature type="compositionally biased region" description="Basic residues" evidence="8">
    <location>
        <begin position="254"/>
        <end position="281"/>
    </location>
</feature>
<dbReference type="RefSeq" id="WP_047767344.1">
    <property type="nucleotide sequence ID" value="NZ_AZGM01000032.1"/>
</dbReference>
<keyword evidence="4 7" id="KW-0689">Ribosomal protein</keyword>
<dbReference type="PANTHER" id="PTHR13691">
    <property type="entry name" value="RIBOSOMAL PROTEIN L2"/>
    <property type="match status" value="1"/>
</dbReference>
<dbReference type="SUPFAM" id="SSF50249">
    <property type="entry name" value="Nucleic acid-binding proteins"/>
    <property type="match status" value="1"/>
</dbReference>
<proteinExistence type="inferred from homology"/>
<dbReference type="NCBIfam" id="TIGR01171">
    <property type="entry name" value="rplB_bact"/>
    <property type="match status" value="1"/>
</dbReference>
<feature type="domain" description="Large ribosomal subunit protein uL2 RNA-binding" evidence="10">
    <location>
        <begin position="42"/>
        <end position="118"/>
    </location>
</feature>
<dbReference type="Gene3D" id="2.40.50.140">
    <property type="entry name" value="Nucleic acid-binding proteins"/>
    <property type="match status" value="1"/>
</dbReference>
<evidence type="ECO:0000256" key="2">
    <source>
        <dbReference type="ARBA" id="ARBA00022730"/>
    </source>
</evidence>
<dbReference type="InterPro" id="IPR014722">
    <property type="entry name" value="Rib_uL2_dom2"/>
</dbReference>
<dbReference type="AlphaFoldDB" id="A0A0R1XG28"/>
<dbReference type="OrthoDB" id="9778722at2"/>
<organism evidence="11 12">
    <name type="scientific">Limosilactobacillus panis DSM 6035</name>
    <dbReference type="NCBI Taxonomy" id="1423782"/>
    <lineage>
        <taxon>Bacteria</taxon>
        <taxon>Bacillati</taxon>
        <taxon>Bacillota</taxon>
        <taxon>Bacilli</taxon>
        <taxon>Lactobacillales</taxon>
        <taxon>Lactobacillaceae</taxon>
        <taxon>Limosilactobacillus</taxon>
    </lineage>
</organism>
<dbReference type="InterPro" id="IPR005880">
    <property type="entry name" value="Ribosomal_uL2_bac/org-type"/>
</dbReference>
<keyword evidence="12" id="KW-1185">Reference proteome</keyword>
<dbReference type="PROSITE" id="PS00467">
    <property type="entry name" value="RIBOSOMAL_L2"/>
    <property type="match status" value="1"/>
</dbReference>
<evidence type="ECO:0000313" key="11">
    <source>
        <dbReference type="EMBL" id="KRM28926.1"/>
    </source>
</evidence>
<comment type="function">
    <text evidence="7">One of the primary rRNA binding proteins. Required for association of the 30S and 50S subunits to form the 70S ribosome, for tRNA binding and peptide bond formation. It has been suggested to have peptidyltransferase activity; this is somewhat controversial. Makes several contacts with the 16S rRNA in the 70S ribosome.</text>
</comment>
<dbReference type="GO" id="GO:0002181">
    <property type="term" value="P:cytoplasmic translation"/>
    <property type="evidence" value="ECO:0007669"/>
    <property type="project" value="TreeGrafter"/>
</dbReference>
<dbReference type="HAMAP" id="MF_01320_B">
    <property type="entry name" value="Ribosomal_uL2_B"/>
    <property type="match status" value="1"/>
</dbReference>
<comment type="caution">
    <text evidence="11">The sequence shown here is derived from an EMBL/GenBank/DDBJ whole genome shotgun (WGS) entry which is preliminary data.</text>
</comment>
<dbReference type="InterPro" id="IPR012340">
    <property type="entry name" value="NA-bd_OB-fold"/>
</dbReference>
<feature type="domain" description="Large ribosomal subunit protein uL2 C-terminal" evidence="9">
    <location>
        <begin position="124"/>
        <end position="253"/>
    </location>
</feature>
<dbReference type="SMART" id="SM01383">
    <property type="entry name" value="Ribosomal_L2"/>
    <property type="match status" value="1"/>
</dbReference>
<dbReference type="Gene3D" id="2.30.30.30">
    <property type="match status" value="1"/>
</dbReference>